<dbReference type="EMBL" id="NUVX01000081">
    <property type="protein sequence ID" value="PFJ28960.1"/>
    <property type="molecule type" value="Genomic_DNA"/>
</dbReference>
<dbReference type="Proteomes" id="UP000224003">
    <property type="component" value="Unassembled WGS sequence"/>
</dbReference>
<comment type="caution">
    <text evidence="1">The sequence shown here is derived from an EMBL/GenBank/DDBJ whole genome shotgun (WGS) entry which is preliminary data.</text>
</comment>
<name>A0A9X6WGG4_BACTU</name>
<proteinExistence type="predicted"/>
<accession>A0A9X6WGG4</accession>
<organism evidence="1 2">
    <name type="scientific">Bacillus thuringiensis</name>
    <dbReference type="NCBI Taxonomy" id="1428"/>
    <lineage>
        <taxon>Bacteria</taxon>
        <taxon>Bacillati</taxon>
        <taxon>Bacillota</taxon>
        <taxon>Bacilli</taxon>
        <taxon>Bacillales</taxon>
        <taxon>Bacillaceae</taxon>
        <taxon>Bacillus</taxon>
        <taxon>Bacillus cereus group</taxon>
    </lineage>
</organism>
<evidence type="ECO:0000313" key="2">
    <source>
        <dbReference type="Proteomes" id="UP000224003"/>
    </source>
</evidence>
<sequence>MKKNKKKVVIMFLLAVISLFVLFVIISKTGFKEVHQGTIHLDNPNYICPDGTEEEDITNCK</sequence>
<reference evidence="1 2" key="1">
    <citation type="submission" date="2017-09" db="EMBL/GenBank/DDBJ databases">
        <title>Large-scale bioinformatics analysis of Bacillus genomes uncovers conserved roles of natural products in bacterial physiology.</title>
        <authorList>
            <consortium name="Agbiome Team Llc"/>
            <person name="Bleich R.M."/>
            <person name="Grubbs K.J."/>
            <person name="Santa Maria K.C."/>
            <person name="Allen S.E."/>
            <person name="Farag S."/>
            <person name="Shank E.A."/>
            <person name="Bowers A."/>
        </authorList>
    </citation>
    <scope>NUCLEOTIDE SEQUENCE [LARGE SCALE GENOMIC DNA]</scope>
    <source>
        <strain evidence="1 2">AFS085496</strain>
    </source>
</reference>
<dbReference type="RefSeq" id="WP_098517669.1">
    <property type="nucleotide sequence ID" value="NZ_NUVX01000081.1"/>
</dbReference>
<protein>
    <submittedName>
        <fullName evidence="1">Uncharacterized protein</fullName>
    </submittedName>
</protein>
<dbReference type="AlphaFoldDB" id="A0A9X6WGG4"/>
<gene>
    <name evidence="1" type="ORF">COJ15_32345</name>
</gene>
<evidence type="ECO:0000313" key="1">
    <source>
        <dbReference type="EMBL" id="PFJ28960.1"/>
    </source>
</evidence>